<keyword evidence="4" id="KW-0227">DNA damage</keyword>
<dbReference type="GO" id="GO:0033314">
    <property type="term" value="P:mitotic DNA replication checkpoint signaling"/>
    <property type="evidence" value="ECO:0007669"/>
    <property type="project" value="TreeGrafter"/>
</dbReference>
<dbReference type="GO" id="GO:0005524">
    <property type="term" value="F:ATP binding"/>
    <property type="evidence" value="ECO:0007669"/>
    <property type="project" value="UniProtKB-KW"/>
</dbReference>
<evidence type="ECO:0000256" key="8">
    <source>
        <dbReference type="SAM" id="MobiDB-lite"/>
    </source>
</evidence>
<comment type="similarity">
    <text evidence="2">Belongs to the rad17/RAD24 family.</text>
</comment>
<protein>
    <submittedName>
        <fullName evidence="9">Putative checkpoint rad17-rfc complex rad17/rad24 component</fullName>
    </submittedName>
</protein>
<evidence type="ECO:0000256" key="6">
    <source>
        <dbReference type="ARBA" id="ARBA00023242"/>
    </source>
</evidence>
<reference evidence="9" key="1">
    <citation type="journal article" date="2018" name="PLoS Negl. Trop. Dis.">
        <title>Sialome diversity of ticks revealed by RNAseq of single tick salivary glands.</title>
        <authorList>
            <person name="Perner J."/>
            <person name="Kropackova S."/>
            <person name="Kopacek P."/>
            <person name="Ribeiro J.M."/>
        </authorList>
    </citation>
    <scope>NUCLEOTIDE SEQUENCE</scope>
    <source>
        <strain evidence="9">Siblings of single egg batch collected in Ceske Budejovice</strain>
        <tissue evidence="9">Salivary glands</tissue>
    </source>
</reference>
<dbReference type="PANTHER" id="PTHR12172:SF0">
    <property type="entry name" value="CELL CYCLE CHECKPOINT PROTEIN RAD17"/>
    <property type="match status" value="1"/>
</dbReference>
<dbReference type="SUPFAM" id="SSF52540">
    <property type="entry name" value="P-loop containing nucleoside triphosphate hydrolases"/>
    <property type="match status" value="1"/>
</dbReference>
<organism evidence="9">
    <name type="scientific">Ixodes ricinus</name>
    <name type="common">Common tick</name>
    <name type="synonym">Acarus ricinus</name>
    <dbReference type="NCBI Taxonomy" id="34613"/>
    <lineage>
        <taxon>Eukaryota</taxon>
        <taxon>Metazoa</taxon>
        <taxon>Ecdysozoa</taxon>
        <taxon>Arthropoda</taxon>
        <taxon>Chelicerata</taxon>
        <taxon>Arachnida</taxon>
        <taxon>Acari</taxon>
        <taxon>Parasitiformes</taxon>
        <taxon>Ixodida</taxon>
        <taxon>Ixodoidea</taxon>
        <taxon>Ixodidae</taxon>
        <taxon>Ixodinae</taxon>
        <taxon>Ixodes</taxon>
    </lineage>
</organism>
<dbReference type="Gene3D" id="3.40.50.300">
    <property type="entry name" value="P-loop containing nucleotide triphosphate hydrolases"/>
    <property type="match status" value="1"/>
</dbReference>
<evidence type="ECO:0000256" key="3">
    <source>
        <dbReference type="ARBA" id="ARBA00022741"/>
    </source>
</evidence>
<evidence type="ECO:0000313" key="9">
    <source>
        <dbReference type="EMBL" id="JAR88536.1"/>
    </source>
</evidence>
<accession>A0A147BCN9</accession>
<sequence length="485" mass="53663">GAPLLLLCGPAGAGKTATVLCLAGQLGLTLHEWASPAKTEWAPRMQGPVEAFEAFLFQCSRYRPLIPNRSGRSGCPLILVEDLPNAFLRDADAFHQVLRRYRRTCRTPLVFVVSESSDNLEYRLFPRELVAELGVSKIAFNPVAPTSMSKVLAAVADEATARYKVSHLPTPDDLEQIVASSAGDVRNAINALQFFCSAEQGPAGPMQPAAAKKPRRRRKPREGPQGEAGGAAPAGSRDCSLQLFHSLGKMLYCKRDPSRMADSDRLPKHLAHLEKPPATEVPEEVFGRTQVSADMFSLFLHHNAARFYADVHTAALCTDWFSQADFFLSEWSAEGRMVPFAVSLCTRGLMWDLKRPPSGRGWLPLEKPQWGLTAAQVRKKLFEVKNAFRGYQSTGSELQLDLIPFLALLRAGDLSPSMRAMVDEIGILDVGATNRKRNEMLAERDWIDERAENSVDFSGSSVEELPEFPDDDDDDDEMVIEEFDD</sequence>
<feature type="compositionally biased region" description="Low complexity" evidence="8">
    <location>
        <begin position="200"/>
        <end position="211"/>
    </location>
</feature>
<dbReference type="InterPro" id="IPR027417">
    <property type="entry name" value="P-loop_NTPase"/>
</dbReference>
<dbReference type="GO" id="GO:0000077">
    <property type="term" value="P:DNA damage checkpoint signaling"/>
    <property type="evidence" value="ECO:0007669"/>
    <property type="project" value="TreeGrafter"/>
</dbReference>
<keyword evidence="5" id="KW-0067">ATP-binding</keyword>
<dbReference type="GO" id="GO:0005634">
    <property type="term" value="C:nucleus"/>
    <property type="evidence" value="ECO:0007669"/>
    <property type="project" value="UniProtKB-SubCell"/>
</dbReference>
<dbReference type="GO" id="GO:0003682">
    <property type="term" value="F:chromatin binding"/>
    <property type="evidence" value="ECO:0007669"/>
    <property type="project" value="TreeGrafter"/>
</dbReference>
<keyword evidence="6" id="KW-0539">Nucleus</keyword>
<name>A0A147BCN9_IXORI</name>
<evidence type="ECO:0000256" key="5">
    <source>
        <dbReference type="ARBA" id="ARBA00022840"/>
    </source>
</evidence>
<dbReference type="InterPro" id="IPR004582">
    <property type="entry name" value="Checkpoint_prot_Rad17_Rad24"/>
</dbReference>
<evidence type="ECO:0000256" key="7">
    <source>
        <dbReference type="ARBA" id="ARBA00023306"/>
    </source>
</evidence>
<dbReference type="Pfam" id="PF03215">
    <property type="entry name" value="Rad17"/>
    <property type="match status" value="1"/>
</dbReference>
<evidence type="ECO:0000256" key="1">
    <source>
        <dbReference type="ARBA" id="ARBA00004123"/>
    </source>
</evidence>
<dbReference type="EMBL" id="GEGO01006868">
    <property type="protein sequence ID" value="JAR88536.1"/>
    <property type="molecule type" value="Transcribed_RNA"/>
</dbReference>
<keyword evidence="3" id="KW-0547">Nucleotide-binding</keyword>
<dbReference type="GO" id="GO:0006281">
    <property type="term" value="P:DNA repair"/>
    <property type="evidence" value="ECO:0007669"/>
    <property type="project" value="InterPro"/>
</dbReference>
<feature type="region of interest" description="Disordered" evidence="8">
    <location>
        <begin position="200"/>
        <end position="236"/>
    </location>
</feature>
<feature type="compositionally biased region" description="Acidic residues" evidence="8">
    <location>
        <begin position="464"/>
        <end position="476"/>
    </location>
</feature>
<keyword evidence="7" id="KW-0131">Cell cycle</keyword>
<comment type="subcellular location">
    <subcellularLocation>
        <location evidence="1">Nucleus</location>
    </subcellularLocation>
</comment>
<dbReference type="GO" id="GO:0003689">
    <property type="term" value="F:DNA clamp loader activity"/>
    <property type="evidence" value="ECO:0007669"/>
    <property type="project" value="TreeGrafter"/>
</dbReference>
<dbReference type="PANTHER" id="PTHR12172">
    <property type="entry name" value="CELL CYCLE CHECKPOINT PROTEIN RAD17"/>
    <property type="match status" value="1"/>
</dbReference>
<proteinExistence type="inferred from homology"/>
<evidence type="ECO:0000256" key="4">
    <source>
        <dbReference type="ARBA" id="ARBA00022763"/>
    </source>
</evidence>
<evidence type="ECO:0000256" key="2">
    <source>
        <dbReference type="ARBA" id="ARBA00006168"/>
    </source>
</evidence>
<dbReference type="AlphaFoldDB" id="A0A147BCN9"/>
<feature type="non-terminal residue" evidence="9">
    <location>
        <position position="1"/>
    </location>
</feature>
<feature type="region of interest" description="Disordered" evidence="8">
    <location>
        <begin position="454"/>
        <end position="476"/>
    </location>
</feature>